<keyword evidence="3" id="KW-1185">Reference proteome</keyword>
<name>A0A9W7KXH3_9STRA</name>
<sequence>MGILHGNNMRDYKIDLKNNIKTVANFMPRFLGEIYFIGLIVIPFILEIKYKRDLAFFVLPGFAAIQNLKERILRKDWKMADEDTAKCHVLFGVGMIVRLKFGEWGWF</sequence>
<gene>
    <name evidence="2" type="ORF">TrLO_g2618</name>
</gene>
<dbReference type="OrthoDB" id="10348197at2759"/>
<evidence type="ECO:0000313" key="3">
    <source>
        <dbReference type="Proteomes" id="UP001165122"/>
    </source>
</evidence>
<feature type="transmembrane region" description="Helical" evidence="1">
    <location>
        <begin position="26"/>
        <end position="46"/>
    </location>
</feature>
<dbReference type="EMBL" id="BRXW01000223">
    <property type="protein sequence ID" value="GMI15034.1"/>
    <property type="molecule type" value="Genomic_DNA"/>
</dbReference>
<evidence type="ECO:0000256" key="1">
    <source>
        <dbReference type="SAM" id="Phobius"/>
    </source>
</evidence>
<dbReference type="Proteomes" id="UP001165122">
    <property type="component" value="Unassembled WGS sequence"/>
</dbReference>
<keyword evidence="1" id="KW-0472">Membrane</keyword>
<proteinExistence type="predicted"/>
<reference evidence="3" key="1">
    <citation type="journal article" date="2023" name="Commun. Biol.">
        <title>Genome analysis of Parmales, the sister group of diatoms, reveals the evolutionary specialization of diatoms from phago-mixotrophs to photoautotrophs.</title>
        <authorList>
            <person name="Ban H."/>
            <person name="Sato S."/>
            <person name="Yoshikawa S."/>
            <person name="Yamada K."/>
            <person name="Nakamura Y."/>
            <person name="Ichinomiya M."/>
            <person name="Sato N."/>
            <person name="Blanc-Mathieu R."/>
            <person name="Endo H."/>
            <person name="Kuwata A."/>
            <person name="Ogata H."/>
        </authorList>
    </citation>
    <scope>NUCLEOTIDE SEQUENCE [LARGE SCALE GENOMIC DNA]</scope>
    <source>
        <strain evidence="3">NIES 3700</strain>
    </source>
</reference>
<protein>
    <submittedName>
        <fullName evidence="2">Uncharacterized protein</fullName>
    </submittedName>
</protein>
<organism evidence="2 3">
    <name type="scientific">Triparma laevis f. longispina</name>
    <dbReference type="NCBI Taxonomy" id="1714387"/>
    <lineage>
        <taxon>Eukaryota</taxon>
        <taxon>Sar</taxon>
        <taxon>Stramenopiles</taxon>
        <taxon>Ochrophyta</taxon>
        <taxon>Bolidophyceae</taxon>
        <taxon>Parmales</taxon>
        <taxon>Triparmaceae</taxon>
        <taxon>Triparma</taxon>
    </lineage>
</organism>
<keyword evidence="1" id="KW-0812">Transmembrane</keyword>
<comment type="caution">
    <text evidence="2">The sequence shown here is derived from an EMBL/GenBank/DDBJ whole genome shotgun (WGS) entry which is preliminary data.</text>
</comment>
<keyword evidence="1" id="KW-1133">Transmembrane helix</keyword>
<dbReference type="AlphaFoldDB" id="A0A9W7KXH3"/>
<evidence type="ECO:0000313" key="2">
    <source>
        <dbReference type="EMBL" id="GMI15034.1"/>
    </source>
</evidence>
<accession>A0A9W7KXH3</accession>